<keyword evidence="3" id="KW-1185">Reference proteome</keyword>
<dbReference type="AlphaFoldDB" id="A0AAV9XNI3"/>
<organism evidence="2 3">
    <name type="scientific">Orbilia ellipsospora</name>
    <dbReference type="NCBI Taxonomy" id="2528407"/>
    <lineage>
        <taxon>Eukaryota</taxon>
        <taxon>Fungi</taxon>
        <taxon>Dikarya</taxon>
        <taxon>Ascomycota</taxon>
        <taxon>Pezizomycotina</taxon>
        <taxon>Orbiliomycetes</taxon>
        <taxon>Orbiliales</taxon>
        <taxon>Orbiliaceae</taxon>
        <taxon>Orbilia</taxon>
    </lineage>
</organism>
<protein>
    <submittedName>
        <fullName evidence="2">Uncharacterized protein</fullName>
    </submittedName>
</protein>
<evidence type="ECO:0000313" key="2">
    <source>
        <dbReference type="EMBL" id="KAK6543680.1"/>
    </source>
</evidence>
<dbReference type="EMBL" id="JAVHJO010000001">
    <property type="protein sequence ID" value="KAK6543680.1"/>
    <property type="molecule type" value="Genomic_DNA"/>
</dbReference>
<comment type="caution">
    <text evidence="2">The sequence shown here is derived from an EMBL/GenBank/DDBJ whole genome shotgun (WGS) entry which is preliminary data.</text>
</comment>
<feature type="region of interest" description="Disordered" evidence="1">
    <location>
        <begin position="60"/>
        <end position="124"/>
    </location>
</feature>
<name>A0AAV9XNI3_9PEZI</name>
<sequence length="432" mass="47491">MTLKMANPGPLPFSFAPQGDFFGVPNGGSGFAFSHGLLTPPEMDCSFDFGMAMTGITQMPSGEGANYHHTPSSHSMSKSSTQSSKQSRTSKSGGRRSDPGQGDEEEEEGGANYPNYIPSSHSRGKAKSSSSSDFACWFFKLDPVRYADCMHVHGRSSDLKYAHLKHHFRNGGVPAEFDKNMSWDEVWTTLFPQTPPPNSKHYVMNDMIMSILESSSTDGDDVTRFLDAFENPATREAVMARIYGLSRDRGSSPGSGSKSTRRKRQNLQIPGFDRIPRATERGSIMTPPSSSSSSSMSLPAFSSRPSHRYSPTGSGYHHELNLSIDTTHGADGYTTFSSAGTPISPSSAHSPDVRKVFILDEQYNPLWFEQELPWPAWFDFDSYYLSHACNKSGREEAVQLGSFAELQEEYELHMAGGIGGSCHFTLFAIQRS</sequence>
<gene>
    <name evidence="2" type="ORF">TWF694_000417</name>
</gene>
<proteinExistence type="predicted"/>
<evidence type="ECO:0000313" key="3">
    <source>
        <dbReference type="Proteomes" id="UP001365542"/>
    </source>
</evidence>
<accession>A0AAV9XNI3</accession>
<evidence type="ECO:0000256" key="1">
    <source>
        <dbReference type="SAM" id="MobiDB-lite"/>
    </source>
</evidence>
<feature type="compositionally biased region" description="Low complexity" evidence="1">
    <location>
        <begin position="287"/>
        <end position="304"/>
    </location>
</feature>
<reference evidence="2 3" key="1">
    <citation type="submission" date="2019-10" db="EMBL/GenBank/DDBJ databases">
        <authorList>
            <person name="Palmer J.M."/>
        </authorList>
    </citation>
    <scope>NUCLEOTIDE SEQUENCE [LARGE SCALE GENOMIC DNA]</scope>
    <source>
        <strain evidence="2 3">TWF694</strain>
    </source>
</reference>
<feature type="compositionally biased region" description="Low complexity" evidence="1">
    <location>
        <begin position="68"/>
        <end position="92"/>
    </location>
</feature>
<feature type="region of interest" description="Disordered" evidence="1">
    <location>
        <begin position="244"/>
        <end position="314"/>
    </location>
</feature>
<dbReference type="Proteomes" id="UP001365542">
    <property type="component" value="Unassembled WGS sequence"/>
</dbReference>